<comment type="caution">
    <text evidence="3">The sequence shown here is derived from an EMBL/GenBank/DDBJ whole genome shotgun (WGS) entry which is preliminary data.</text>
</comment>
<feature type="domain" description="RNA polymerase alpha subunit C-terminal" evidence="1">
    <location>
        <begin position="133"/>
        <end position="177"/>
    </location>
</feature>
<dbReference type="GO" id="GO:0000428">
    <property type="term" value="C:DNA-directed RNA polymerase complex"/>
    <property type="evidence" value="ECO:0007669"/>
    <property type="project" value="UniProtKB-KW"/>
</dbReference>
<dbReference type="InterPro" id="IPR025487">
    <property type="entry name" value="DUF4379"/>
</dbReference>
<gene>
    <name evidence="3" type="ORF">ACFSUF_19520</name>
</gene>
<protein>
    <submittedName>
        <fullName evidence="3">DNA-directed RNA polymerase subunit alpha C-terminal domain-containing protein</fullName>
    </submittedName>
</protein>
<evidence type="ECO:0000313" key="4">
    <source>
        <dbReference type="Proteomes" id="UP001597541"/>
    </source>
</evidence>
<proteinExistence type="predicted"/>
<sequence length="181" mass="21224">MDDLELAMLRKKYANIPTEISHFQKVSDDPVAMRYWDSTKNICGPNEVKLATKNPVWWKCPKHHSFSLTYRNFYNRKNKCLDCTVKVSKPKISMEERYNVAIFSKHENETVRGFLGIQGHYSQDKIKDLIDDQRAVNSLLRNDIKNLEDLLNVRIEVLLRTRNLGTKTLGKILKILYEHLT</sequence>
<dbReference type="SUPFAM" id="SSF47789">
    <property type="entry name" value="C-terminal domain of RNA polymerase alpha subunit"/>
    <property type="match status" value="1"/>
</dbReference>
<evidence type="ECO:0000313" key="3">
    <source>
        <dbReference type="EMBL" id="MFD2614604.1"/>
    </source>
</evidence>
<name>A0ABW5PHG6_9BACL</name>
<accession>A0ABW5PHG6</accession>
<keyword evidence="3" id="KW-0804">Transcription</keyword>
<dbReference type="InterPro" id="IPR011260">
    <property type="entry name" value="RNAP_asu_C"/>
</dbReference>
<dbReference type="EMBL" id="JBHUME010000013">
    <property type="protein sequence ID" value="MFD2614604.1"/>
    <property type="molecule type" value="Genomic_DNA"/>
</dbReference>
<keyword evidence="3" id="KW-0240">DNA-directed RNA polymerase</keyword>
<reference evidence="4" key="1">
    <citation type="journal article" date="2019" name="Int. J. Syst. Evol. Microbiol.">
        <title>The Global Catalogue of Microorganisms (GCM) 10K type strain sequencing project: providing services to taxonomists for standard genome sequencing and annotation.</title>
        <authorList>
            <consortium name="The Broad Institute Genomics Platform"/>
            <consortium name="The Broad Institute Genome Sequencing Center for Infectious Disease"/>
            <person name="Wu L."/>
            <person name="Ma J."/>
        </authorList>
    </citation>
    <scope>NUCLEOTIDE SEQUENCE [LARGE SCALE GENOMIC DNA]</scope>
    <source>
        <strain evidence="4">KCTC 3950</strain>
    </source>
</reference>
<keyword evidence="4" id="KW-1185">Reference proteome</keyword>
<dbReference type="Pfam" id="PF03118">
    <property type="entry name" value="RNA_pol_A_CTD"/>
    <property type="match status" value="1"/>
</dbReference>
<feature type="domain" description="Treble clef zinc finger" evidence="2">
    <location>
        <begin position="34"/>
        <end position="84"/>
    </location>
</feature>
<dbReference type="Gene3D" id="1.10.150.20">
    <property type="entry name" value="5' to 3' exonuclease, C-terminal subdomain"/>
    <property type="match status" value="1"/>
</dbReference>
<dbReference type="Pfam" id="PF14311">
    <property type="entry name" value="DUF4379"/>
    <property type="match status" value="1"/>
</dbReference>
<evidence type="ECO:0000259" key="2">
    <source>
        <dbReference type="Pfam" id="PF14311"/>
    </source>
</evidence>
<evidence type="ECO:0000259" key="1">
    <source>
        <dbReference type="Pfam" id="PF03118"/>
    </source>
</evidence>
<dbReference type="RefSeq" id="WP_377605635.1">
    <property type="nucleotide sequence ID" value="NZ_JBHUME010000013.1"/>
</dbReference>
<dbReference type="Proteomes" id="UP001597541">
    <property type="component" value="Unassembled WGS sequence"/>
</dbReference>
<organism evidence="3 4">
    <name type="scientific">Paenibacillus gansuensis</name>
    <dbReference type="NCBI Taxonomy" id="306542"/>
    <lineage>
        <taxon>Bacteria</taxon>
        <taxon>Bacillati</taxon>
        <taxon>Bacillota</taxon>
        <taxon>Bacilli</taxon>
        <taxon>Bacillales</taxon>
        <taxon>Paenibacillaceae</taxon>
        <taxon>Paenibacillus</taxon>
    </lineage>
</organism>